<dbReference type="Pfam" id="PF02254">
    <property type="entry name" value="TrkA_N"/>
    <property type="match status" value="2"/>
</dbReference>
<evidence type="ECO:0000256" key="2">
    <source>
        <dbReference type="ARBA" id="ARBA00022538"/>
    </source>
</evidence>
<gene>
    <name evidence="8" type="ORF">METZ01_LOCUS51584</name>
</gene>
<keyword evidence="3" id="KW-0630">Potassium</keyword>
<dbReference type="GO" id="GO:0005886">
    <property type="term" value="C:plasma membrane"/>
    <property type="evidence" value="ECO:0007669"/>
    <property type="project" value="InterPro"/>
</dbReference>
<dbReference type="Gene3D" id="3.40.50.720">
    <property type="entry name" value="NAD(P)-binding Rossmann-like Domain"/>
    <property type="match status" value="2"/>
</dbReference>
<dbReference type="InterPro" id="IPR050721">
    <property type="entry name" value="Trk_Ktr_HKT_K-transport"/>
</dbReference>
<dbReference type="GO" id="GO:0015079">
    <property type="term" value="F:potassium ion transmembrane transporter activity"/>
    <property type="evidence" value="ECO:0007669"/>
    <property type="project" value="InterPro"/>
</dbReference>
<evidence type="ECO:0000259" key="7">
    <source>
        <dbReference type="PROSITE" id="PS51202"/>
    </source>
</evidence>
<feature type="domain" description="RCK N-terminal" evidence="6">
    <location>
        <begin position="233"/>
        <end position="353"/>
    </location>
</feature>
<evidence type="ECO:0000313" key="8">
    <source>
        <dbReference type="EMBL" id="SUZ98730.1"/>
    </source>
</evidence>
<evidence type="ECO:0000256" key="3">
    <source>
        <dbReference type="ARBA" id="ARBA00022958"/>
    </source>
</evidence>
<keyword evidence="1" id="KW-0813">Transport</keyword>
<evidence type="ECO:0000256" key="5">
    <source>
        <dbReference type="ARBA" id="ARBA00023065"/>
    </source>
</evidence>
<keyword evidence="4" id="KW-0520">NAD</keyword>
<dbReference type="SUPFAM" id="SSF116726">
    <property type="entry name" value="TrkA C-terminal domain-like"/>
    <property type="match status" value="2"/>
</dbReference>
<keyword evidence="5" id="KW-0406">Ion transport</keyword>
<dbReference type="PANTHER" id="PTHR43833:SF5">
    <property type="entry name" value="TRK SYSTEM POTASSIUM UPTAKE PROTEIN TRKA"/>
    <property type="match status" value="1"/>
</dbReference>
<dbReference type="PROSITE" id="PS51202">
    <property type="entry name" value="RCK_C"/>
    <property type="match status" value="1"/>
</dbReference>
<dbReference type="PROSITE" id="PS51201">
    <property type="entry name" value="RCK_N"/>
    <property type="match status" value="2"/>
</dbReference>
<organism evidence="8">
    <name type="scientific">marine metagenome</name>
    <dbReference type="NCBI Taxonomy" id="408172"/>
    <lineage>
        <taxon>unclassified sequences</taxon>
        <taxon>metagenomes</taxon>
        <taxon>ecological metagenomes</taxon>
    </lineage>
</organism>
<proteinExistence type="predicted"/>
<dbReference type="InterPro" id="IPR006036">
    <property type="entry name" value="K_uptake_TrkA"/>
</dbReference>
<dbReference type="PANTHER" id="PTHR43833">
    <property type="entry name" value="POTASSIUM CHANNEL PROTEIN 2-RELATED-RELATED"/>
    <property type="match status" value="1"/>
</dbReference>
<feature type="domain" description="RCK C-terminal" evidence="7">
    <location>
        <begin position="373"/>
        <end position="454"/>
    </location>
</feature>
<dbReference type="PRINTS" id="PR00335">
    <property type="entry name" value="KUPTAKETRKA"/>
</dbReference>
<evidence type="ECO:0008006" key="9">
    <source>
        <dbReference type="Google" id="ProtNLM"/>
    </source>
</evidence>
<protein>
    <recommendedName>
        <fullName evidence="9">Trk system potassium uptake protein TrkA</fullName>
    </recommendedName>
</protein>
<dbReference type="NCBIfam" id="NF007031">
    <property type="entry name" value="PRK09496.1-2"/>
    <property type="match status" value="1"/>
</dbReference>
<keyword evidence="2" id="KW-0633">Potassium transport</keyword>
<sequence length="456" mass="50733">MNIIICGAGMVGFSISKQLQAQGHSVTVIDQSSEDIKKINDTQDVKGIVGRATLPSVLENAGAKDAAMIIAVTRNDETNMIVCQLASSLFNISKKIARIRSQEFLEGKWSKLYNKSNIPIDVIISPEREVAKSLYRKLEAPGALDNVPFVKDKVKLLEIYIEKGCPIANIPLKDLTKKFPEFKAHIFGAERKESFVFFKKNDQIKIGDKVYVVVSTDQINKLLSVFGHEEKLAKKILIIGGGNIGLHLAKLLETVEGLRIKIIEKNKARAEQIASELSSAIVICGDALDEKILKEANIEEVETVFALTSDDEDNVMACVLAEKYGGPSKRTIAIVNKQNYSLLQESLKIDDLVDPRMTTVSKIMKHVHMGTIDTVYSLLDGQYEFLEAKILESSELINKSIKDSNLPEEVRIGAIVRKNKVIMPKSSVVFEKDDVVVFLSKRDQLKEIENLFRISS</sequence>
<evidence type="ECO:0000256" key="4">
    <source>
        <dbReference type="ARBA" id="ARBA00023027"/>
    </source>
</evidence>
<dbReference type="InterPro" id="IPR003148">
    <property type="entry name" value="RCK_N"/>
</dbReference>
<dbReference type="InterPro" id="IPR036291">
    <property type="entry name" value="NAD(P)-bd_dom_sf"/>
</dbReference>
<evidence type="ECO:0000256" key="1">
    <source>
        <dbReference type="ARBA" id="ARBA00022448"/>
    </source>
</evidence>
<name>A0A381S3U1_9ZZZZ</name>
<dbReference type="AlphaFoldDB" id="A0A381S3U1"/>
<feature type="domain" description="RCK N-terminal" evidence="6">
    <location>
        <begin position="1"/>
        <end position="124"/>
    </location>
</feature>
<accession>A0A381S3U1</accession>
<dbReference type="InterPro" id="IPR006037">
    <property type="entry name" value="RCK_C"/>
</dbReference>
<evidence type="ECO:0000259" key="6">
    <source>
        <dbReference type="PROSITE" id="PS51201"/>
    </source>
</evidence>
<dbReference type="Pfam" id="PF02080">
    <property type="entry name" value="TrkA_C"/>
    <property type="match status" value="2"/>
</dbReference>
<dbReference type="SUPFAM" id="SSF51735">
    <property type="entry name" value="NAD(P)-binding Rossmann-fold domains"/>
    <property type="match status" value="2"/>
</dbReference>
<dbReference type="InterPro" id="IPR036721">
    <property type="entry name" value="RCK_C_sf"/>
</dbReference>
<dbReference type="NCBIfam" id="NF007039">
    <property type="entry name" value="PRK09496.3-2"/>
    <property type="match status" value="1"/>
</dbReference>
<dbReference type="EMBL" id="UINC01002633">
    <property type="protein sequence ID" value="SUZ98730.1"/>
    <property type="molecule type" value="Genomic_DNA"/>
</dbReference>
<dbReference type="NCBIfam" id="NF007032">
    <property type="entry name" value="PRK09496.1-4"/>
    <property type="match status" value="1"/>
</dbReference>
<dbReference type="Gene3D" id="3.30.70.1450">
    <property type="entry name" value="Regulator of K+ conductance, C-terminal domain"/>
    <property type="match status" value="2"/>
</dbReference>
<reference evidence="8" key="1">
    <citation type="submission" date="2018-05" db="EMBL/GenBank/DDBJ databases">
        <authorList>
            <person name="Lanie J.A."/>
            <person name="Ng W.-L."/>
            <person name="Kazmierczak K.M."/>
            <person name="Andrzejewski T.M."/>
            <person name="Davidsen T.M."/>
            <person name="Wayne K.J."/>
            <person name="Tettelin H."/>
            <person name="Glass J.I."/>
            <person name="Rusch D."/>
            <person name="Podicherti R."/>
            <person name="Tsui H.-C.T."/>
            <person name="Winkler M.E."/>
        </authorList>
    </citation>
    <scope>NUCLEOTIDE SEQUENCE</scope>
</reference>